<name>A0A976N102_9VIRU</name>
<organism evidence="1">
    <name type="scientific">Sigmofec virus UA08Rod_6051</name>
    <dbReference type="NCBI Taxonomy" id="2929449"/>
    <lineage>
        <taxon>Viruses</taxon>
        <taxon>Monodnaviria</taxon>
        <taxon>Sangervirae</taxon>
        <taxon>Phixviricota</taxon>
        <taxon>Malgrandaviricetes</taxon>
        <taxon>Petitvirales</taxon>
        <taxon>Microviridae</taxon>
    </lineage>
</organism>
<accession>A0A976N102</accession>
<proteinExistence type="predicted"/>
<protein>
    <submittedName>
        <fullName evidence="1">Internal scaffolding protein</fullName>
    </submittedName>
</protein>
<reference evidence="1" key="1">
    <citation type="submission" date="2022-02" db="EMBL/GenBank/DDBJ databases">
        <title>Towards deciphering the DNA virus diversity associated with rodent species in the families Cricetidae and Heteromyidae.</title>
        <authorList>
            <person name="Lund M."/>
            <person name="Larsen B.B."/>
            <person name="Gryseels S."/>
            <person name="Kraberger S."/>
            <person name="Rowsey D.M."/>
            <person name="Steger L."/>
            <person name="Yule K.M."/>
            <person name="Upham N.S."/>
            <person name="Worobey M."/>
            <person name="Van Doorslaer K."/>
            <person name="Varsani A."/>
        </authorList>
    </citation>
    <scope>NUCLEOTIDE SEQUENCE</scope>
    <source>
        <strain evidence="1">UA08Rod_6051</strain>
    </source>
</reference>
<dbReference type="Pfam" id="PF09675">
    <property type="entry name" value="Chlamy_scaf"/>
    <property type="match status" value="1"/>
</dbReference>
<dbReference type="EMBL" id="OM869522">
    <property type="protein sequence ID" value="UPW40943.1"/>
    <property type="molecule type" value="Genomic_DNA"/>
</dbReference>
<dbReference type="InterPro" id="IPR014131">
    <property type="entry name" value="Chlamydia_phage_Vp3"/>
</dbReference>
<sequence>MKFFTKYSRPASAGFVFTAKSMTDQSQRDACDISSIVSRFGLNALRAPDPARFKDVFDLAEGGLSSVMESLETVKDSFMTLNSDLRSKFNNDATQFARFIATGTRSDFEELGLLAKNDSVAAAANAVVQGRAPGVVAPDEGAAGAAEPTA</sequence>
<evidence type="ECO:0000313" key="1">
    <source>
        <dbReference type="EMBL" id="UPW40943.1"/>
    </source>
</evidence>